<keyword evidence="2" id="KW-1185">Reference proteome</keyword>
<name>A0AA38NXY4_9AGAR</name>
<evidence type="ECO:0000313" key="2">
    <source>
        <dbReference type="Proteomes" id="UP001163846"/>
    </source>
</evidence>
<evidence type="ECO:0000313" key="1">
    <source>
        <dbReference type="EMBL" id="KAJ3832566.1"/>
    </source>
</evidence>
<accession>A0AA38NXY4</accession>
<dbReference type="AlphaFoldDB" id="A0AA38NXY4"/>
<protein>
    <submittedName>
        <fullName evidence="1">Uncharacterized protein</fullName>
    </submittedName>
</protein>
<dbReference type="Proteomes" id="UP001163846">
    <property type="component" value="Unassembled WGS sequence"/>
</dbReference>
<organism evidence="1 2">
    <name type="scientific">Lentinula raphanica</name>
    <dbReference type="NCBI Taxonomy" id="153919"/>
    <lineage>
        <taxon>Eukaryota</taxon>
        <taxon>Fungi</taxon>
        <taxon>Dikarya</taxon>
        <taxon>Basidiomycota</taxon>
        <taxon>Agaricomycotina</taxon>
        <taxon>Agaricomycetes</taxon>
        <taxon>Agaricomycetidae</taxon>
        <taxon>Agaricales</taxon>
        <taxon>Marasmiineae</taxon>
        <taxon>Omphalotaceae</taxon>
        <taxon>Lentinula</taxon>
    </lineage>
</organism>
<sequence length="88" mass="10107">MVVLMTSGAMSVTVDLFLGVAADLLLPDHYLKFHCVFVHLPSTWPCQKYCHISPLSLAIAVDWEMSLHFFALLPELLCRWRQLHHMLT</sequence>
<gene>
    <name evidence="1" type="ORF">F5878DRAFT_634839</name>
</gene>
<comment type="caution">
    <text evidence="1">The sequence shown here is derived from an EMBL/GenBank/DDBJ whole genome shotgun (WGS) entry which is preliminary data.</text>
</comment>
<reference evidence="1" key="1">
    <citation type="submission" date="2022-08" db="EMBL/GenBank/DDBJ databases">
        <authorList>
            <consortium name="DOE Joint Genome Institute"/>
            <person name="Min B."/>
            <person name="Riley R."/>
            <person name="Sierra-Patev S."/>
            <person name="Naranjo-Ortiz M."/>
            <person name="Looney B."/>
            <person name="Konkel Z."/>
            <person name="Slot J.C."/>
            <person name="Sakamoto Y."/>
            <person name="Steenwyk J.L."/>
            <person name="Rokas A."/>
            <person name="Carro J."/>
            <person name="Camarero S."/>
            <person name="Ferreira P."/>
            <person name="Molpeceres G."/>
            <person name="Ruiz-Duenas F.J."/>
            <person name="Serrano A."/>
            <person name="Henrissat B."/>
            <person name="Drula E."/>
            <person name="Hughes K.W."/>
            <person name="Mata J.L."/>
            <person name="Ishikawa N.K."/>
            <person name="Vargas-Isla R."/>
            <person name="Ushijima S."/>
            <person name="Smith C.A."/>
            <person name="Ahrendt S."/>
            <person name="Andreopoulos W."/>
            <person name="He G."/>
            <person name="Labutti K."/>
            <person name="Lipzen A."/>
            <person name="Ng V."/>
            <person name="Sandor L."/>
            <person name="Barry K."/>
            <person name="Martinez A.T."/>
            <person name="Xiao Y."/>
            <person name="Gibbons J.G."/>
            <person name="Terashima K."/>
            <person name="Hibbett D.S."/>
            <person name="Grigoriev I.V."/>
        </authorList>
    </citation>
    <scope>NUCLEOTIDE SEQUENCE</scope>
    <source>
        <strain evidence="1">TFB9207</strain>
    </source>
</reference>
<proteinExistence type="predicted"/>
<dbReference type="EMBL" id="MU806918">
    <property type="protein sequence ID" value="KAJ3832566.1"/>
    <property type="molecule type" value="Genomic_DNA"/>
</dbReference>